<dbReference type="InterPro" id="IPR046947">
    <property type="entry name" value="LytR-like"/>
</dbReference>
<protein>
    <submittedName>
        <fullName evidence="4">Two component transcriptional regulator, LytTR family</fullName>
    </submittedName>
</protein>
<sequence>MKIAIVEDEPLTLNRIRNIINAQNADLEVVGTAQSNRELLELLNSDIQIDLLLCDIHLADGLSFNVLKDKAISFPIIFVTAYDKYALESFEHNCIDYILKPIQEERLLKAFDKVKTLKSQPLDLAQINADFLKNMMMGYQSKEYKKRFLTKSGNKIRFVNADDIAYFYSYEGITYVYEKETKKKSIVEFTLSELESHLLDPSKFFRVSRSVIIQLDDLVEMRPYQNGRMMLMLNSQPEADIIVARDRVNDFKNWINQ</sequence>
<evidence type="ECO:0000259" key="2">
    <source>
        <dbReference type="PROSITE" id="PS50110"/>
    </source>
</evidence>
<dbReference type="SMART" id="SM00448">
    <property type="entry name" value="REC"/>
    <property type="match status" value="1"/>
</dbReference>
<feature type="domain" description="Response regulatory" evidence="2">
    <location>
        <begin position="2"/>
        <end position="115"/>
    </location>
</feature>
<dbReference type="GO" id="GO:0003677">
    <property type="term" value="F:DNA binding"/>
    <property type="evidence" value="ECO:0007669"/>
    <property type="project" value="InterPro"/>
</dbReference>
<dbReference type="EMBL" id="FTOP01000003">
    <property type="protein sequence ID" value="SIS73072.1"/>
    <property type="molecule type" value="Genomic_DNA"/>
</dbReference>
<dbReference type="PROSITE" id="PS50110">
    <property type="entry name" value="RESPONSE_REGULATORY"/>
    <property type="match status" value="1"/>
</dbReference>
<dbReference type="SMART" id="SM00850">
    <property type="entry name" value="LytTR"/>
    <property type="match status" value="1"/>
</dbReference>
<dbReference type="Proteomes" id="UP000186026">
    <property type="component" value="Unassembled WGS sequence"/>
</dbReference>
<evidence type="ECO:0000313" key="4">
    <source>
        <dbReference type="EMBL" id="SIS73072.1"/>
    </source>
</evidence>
<dbReference type="RefSeq" id="WP_076499318.1">
    <property type="nucleotide sequence ID" value="NZ_FTOP01000003.1"/>
</dbReference>
<dbReference type="InterPro" id="IPR007492">
    <property type="entry name" value="LytTR_DNA-bd_dom"/>
</dbReference>
<dbReference type="STRING" id="529505.SAMN05421761_103325"/>
<evidence type="ECO:0000259" key="3">
    <source>
        <dbReference type="PROSITE" id="PS50930"/>
    </source>
</evidence>
<dbReference type="InterPro" id="IPR011006">
    <property type="entry name" value="CheY-like_superfamily"/>
</dbReference>
<dbReference type="GO" id="GO:0000156">
    <property type="term" value="F:phosphorelay response regulator activity"/>
    <property type="evidence" value="ECO:0007669"/>
    <property type="project" value="InterPro"/>
</dbReference>
<dbReference type="PANTHER" id="PTHR37299">
    <property type="entry name" value="TRANSCRIPTIONAL REGULATOR-RELATED"/>
    <property type="match status" value="1"/>
</dbReference>
<dbReference type="Gene3D" id="3.40.50.2300">
    <property type="match status" value="1"/>
</dbReference>
<dbReference type="SUPFAM" id="SSF52172">
    <property type="entry name" value="CheY-like"/>
    <property type="match status" value="1"/>
</dbReference>
<dbReference type="OrthoDB" id="1646880at2"/>
<keyword evidence="5" id="KW-1185">Reference proteome</keyword>
<evidence type="ECO:0000256" key="1">
    <source>
        <dbReference type="PROSITE-ProRule" id="PRU00169"/>
    </source>
</evidence>
<dbReference type="PANTHER" id="PTHR37299:SF1">
    <property type="entry name" value="STAGE 0 SPORULATION PROTEIN A HOMOLOG"/>
    <property type="match status" value="1"/>
</dbReference>
<dbReference type="PROSITE" id="PS50930">
    <property type="entry name" value="HTH_LYTTR"/>
    <property type="match status" value="1"/>
</dbReference>
<organism evidence="4 5">
    <name type="scientific">Belliella pelovolcani</name>
    <dbReference type="NCBI Taxonomy" id="529505"/>
    <lineage>
        <taxon>Bacteria</taxon>
        <taxon>Pseudomonadati</taxon>
        <taxon>Bacteroidota</taxon>
        <taxon>Cytophagia</taxon>
        <taxon>Cytophagales</taxon>
        <taxon>Cyclobacteriaceae</taxon>
        <taxon>Belliella</taxon>
    </lineage>
</organism>
<reference evidence="5" key="1">
    <citation type="submission" date="2017-01" db="EMBL/GenBank/DDBJ databases">
        <authorList>
            <person name="Varghese N."/>
            <person name="Submissions S."/>
        </authorList>
    </citation>
    <scope>NUCLEOTIDE SEQUENCE [LARGE SCALE GENOMIC DNA]</scope>
    <source>
        <strain evidence="5">DSM 46698</strain>
    </source>
</reference>
<feature type="domain" description="HTH LytTR-type" evidence="3">
    <location>
        <begin position="148"/>
        <end position="257"/>
    </location>
</feature>
<evidence type="ECO:0000313" key="5">
    <source>
        <dbReference type="Proteomes" id="UP000186026"/>
    </source>
</evidence>
<gene>
    <name evidence="4" type="ORF">SAMN05421761_103325</name>
</gene>
<dbReference type="Pfam" id="PF04397">
    <property type="entry name" value="LytTR"/>
    <property type="match status" value="1"/>
</dbReference>
<feature type="modified residue" description="4-aspartylphosphate" evidence="1">
    <location>
        <position position="55"/>
    </location>
</feature>
<keyword evidence="1" id="KW-0597">Phosphoprotein</keyword>
<dbReference type="AlphaFoldDB" id="A0A1N7LGW8"/>
<proteinExistence type="predicted"/>
<accession>A0A1N7LGW8</accession>
<name>A0A1N7LGW8_9BACT</name>
<dbReference type="Gene3D" id="2.40.50.1020">
    <property type="entry name" value="LytTr DNA-binding domain"/>
    <property type="match status" value="1"/>
</dbReference>
<dbReference type="InterPro" id="IPR001789">
    <property type="entry name" value="Sig_transdc_resp-reg_receiver"/>
</dbReference>
<dbReference type="Pfam" id="PF00072">
    <property type="entry name" value="Response_reg"/>
    <property type="match status" value="1"/>
</dbReference>